<dbReference type="Pfam" id="PF21706">
    <property type="entry name" value="FCSD_central"/>
    <property type="match status" value="1"/>
</dbReference>
<proteinExistence type="predicted"/>
<dbReference type="EMBL" id="JACOSL010000039">
    <property type="protein sequence ID" value="MBI1756776.1"/>
    <property type="molecule type" value="Genomic_DNA"/>
</dbReference>
<dbReference type="PANTHER" id="PTHR43755:SF1">
    <property type="entry name" value="FAD-DEPENDENT PYRIDINE NUCLEOTIDE-DISULPHIDE OXIDOREDUCTASE"/>
    <property type="match status" value="1"/>
</dbReference>
<dbReference type="InterPro" id="IPR023753">
    <property type="entry name" value="FAD/NAD-binding_dom"/>
</dbReference>
<dbReference type="Gene3D" id="3.50.50.60">
    <property type="entry name" value="FAD/NAD(P)-binding domain"/>
    <property type="match status" value="2"/>
</dbReference>
<dbReference type="AlphaFoldDB" id="A0A931M0P7"/>
<protein>
    <submittedName>
        <fullName evidence="3">NAD(P)/FAD-dependent oxidoreductase</fullName>
    </submittedName>
</protein>
<evidence type="ECO:0000313" key="4">
    <source>
        <dbReference type="Proteomes" id="UP000727962"/>
    </source>
</evidence>
<name>A0A931M0P7_FIMGI</name>
<dbReference type="PANTHER" id="PTHR43755">
    <property type="match status" value="1"/>
</dbReference>
<accession>A0A931M0P7</accession>
<evidence type="ECO:0000259" key="1">
    <source>
        <dbReference type="Pfam" id="PF07992"/>
    </source>
</evidence>
<reference evidence="3" key="1">
    <citation type="submission" date="2020-07" db="EMBL/GenBank/DDBJ databases">
        <title>Huge and variable diversity of episymbiotic CPR bacteria and DPANN archaea in groundwater ecosystems.</title>
        <authorList>
            <person name="He C.Y."/>
            <person name="Keren R."/>
            <person name="Whittaker M."/>
            <person name="Farag I.F."/>
            <person name="Doudna J."/>
            <person name="Cate J.H.D."/>
            <person name="Banfield J.F."/>
        </authorList>
    </citation>
    <scope>NUCLEOTIDE SEQUENCE</scope>
    <source>
        <strain evidence="3">NC_groundwater_17_Pr7_B-0.1um_64_12</strain>
    </source>
</reference>
<comment type="caution">
    <text evidence="3">The sequence shown here is derived from an EMBL/GenBank/DDBJ whole genome shotgun (WGS) entry which is preliminary data.</text>
</comment>
<organism evidence="3 4">
    <name type="scientific">Fimbriimonas ginsengisoli</name>
    <dbReference type="NCBI Taxonomy" id="1005039"/>
    <lineage>
        <taxon>Bacteria</taxon>
        <taxon>Bacillati</taxon>
        <taxon>Armatimonadota</taxon>
        <taxon>Fimbriimonadia</taxon>
        <taxon>Fimbriimonadales</taxon>
        <taxon>Fimbriimonadaceae</taxon>
        <taxon>Fimbriimonas</taxon>
    </lineage>
</organism>
<evidence type="ECO:0000313" key="3">
    <source>
        <dbReference type="EMBL" id="MBI1756776.1"/>
    </source>
</evidence>
<dbReference type="InterPro" id="IPR036188">
    <property type="entry name" value="FAD/NAD-bd_sf"/>
</dbReference>
<feature type="domain" description="FAD/NAD(P)-binding" evidence="1">
    <location>
        <begin position="6"/>
        <end position="121"/>
    </location>
</feature>
<dbReference type="Proteomes" id="UP000727962">
    <property type="component" value="Unassembled WGS sequence"/>
</dbReference>
<dbReference type="Pfam" id="PF07992">
    <property type="entry name" value="Pyr_redox_2"/>
    <property type="match status" value="1"/>
</dbReference>
<gene>
    <name evidence="3" type="ORF">HYR64_06680</name>
</gene>
<dbReference type="SUPFAM" id="SSF51905">
    <property type="entry name" value="FAD/NAD(P)-binding domain"/>
    <property type="match status" value="2"/>
</dbReference>
<dbReference type="InterPro" id="IPR049386">
    <property type="entry name" value="FCSD_central"/>
</dbReference>
<dbReference type="GO" id="GO:0016491">
    <property type="term" value="F:oxidoreductase activity"/>
    <property type="evidence" value="ECO:0007669"/>
    <property type="project" value="InterPro"/>
</dbReference>
<sequence length="387" mass="40671">MGTTLLLGAGFGGLAAANELKQLVGTQRIVVVDGGEGFRIGATNTWLMLGATGPEVATHSWAGLAAKGIEFVHARIESIDPDIRSVETDAGKLQGDQLVIALGADLNLRAMPGLAEAAHHFYSGGGAADLRDALAAFEGGRVVIVIPRTPYKCPAAPYEAALLLTEFLSKPGRKRPSTVSIHTVEGQPMPTGGTEVGKAVRDLLEGAEIGFFPQMKLERADATTRTLHFEGGEKVGYDLLIAVPPHEPHACVRHAGLLGPSGWVAVDSRTLETPGFENVFAVGDVNGVSLPGRYKPDVPLSMPKAGVMAEAEGRVVAGIIASRLGHGEAATFDGRGSCYLETGGGRALRAEGSFYEMPAPVMRPGVASEAELADKRRWVHETFARLL</sequence>
<evidence type="ECO:0000259" key="2">
    <source>
        <dbReference type="Pfam" id="PF21706"/>
    </source>
</evidence>
<dbReference type="InterPro" id="IPR052541">
    <property type="entry name" value="SQRD"/>
</dbReference>
<feature type="domain" description="Sulfide dehydrogenase [flavocytochrome c] flavoprotein chain central" evidence="2">
    <location>
        <begin position="130"/>
        <end position="171"/>
    </location>
</feature>